<reference evidence="4" key="1">
    <citation type="submission" date="2017-09" db="EMBL/GenBank/DDBJ databases">
        <title>Depth-based differentiation of microbial function through sediment-hosted aquifers and enrichment of novel symbionts in the deep terrestrial subsurface.</title>
        <authorList>
            <person name="Probst A.J."/>
            <person name="Ladd B."/>
            <person name="Jarett J.K."/>
            <person name="Geller-Mcgrath D.E."/>
            <person name="Sieber C.M.K."/>
            <person name="Emerson J.B."/>
            <person name="Anantharaman K."/>
            <person name="Thomas B.C."/>
            <person name="Malmstrom R."/>
            <person name="Stieglmeier M."/>
            <person name="Klingl A."/>
            <person name="Woyke T."/>
            <person name="Ryan C.M."/>
            <person name="Banfield J.F."/>
        </authorList>
    </citation>
    <scope>NUCLEOTIDE SEQUENCE [LARGE SCALE GENOMIC DNA]</scope>
</reference>
<sequence length="293" mass="32111">MPEETPELPVSPPASVPPPIRDFGEARQEIQIQPPASPSEASSEGGSFMDKLKIHKIKIMAGIFAIFVALGIFLAGFMLGQKKIVVELLGPKPISQPTLMSLVSPTPIPETAPSPAATSQLISIPKDWQEYTATDPEFGIKTTLSLPPEFSFSFTGSEFTIQSADGTELWDYSTSVFPGKDGLKNYYTGESRRDWYQKLLDGEFWTEKPYQFVGGKITNAMEHQIGPQTYLELTVTGGPPSNYSREVGTHFIYAQNGIIHIIKPASHKANSATAQLPNNIGIVFYSLKSSRIK</sequence>
<feature type="compositionally biased region" description="Pro residues" evidence="1">
    <location>
        <begin position="9"/>
        <end position="20"/>
    </location>
</feature>
<keyword evidence="2" id="KW-1133">Transmembrane helix</keyword>
<dbReference type="Proteomes" id="UP000231474">
    <property type="component" value="Unassembled WGS sequence"/>
</dbReference>
<feature type="region of interest" description="Disordered" evidence="1">
    <location>
        <begin position="1"/>
        <end position="45"/>
    </location>
</feature>
<evidence type="ECO:0000256" key="1">
    <source>
        <dbReference type="SAM" id="MobiDB-lite"/>
    </source>
</evidence>
<gene>
    <name evidence="3" type="ORF">COU95_01435</name>
</gene>
<protein>
    <submittedName>
        <fullName evidence="3">Uncharacterized protein</fullName>
    </submittedName>
</protein>
<name>A0A2M8L3W4_9BACT</name>
<keyword evidence="2" id="KW-0472">Membrane</keyword>
<feature type="transmembrane region" description="Helical" evidence="2">
    <location>
        <begin position="59"/>
        <end position="79"/>
    </location>
</feature>
<evidence type="ECO:0000313" key="4">
    <source>
        <dbReference type="Proteomes" id="UP000231474"/>
    </source>
</evidence>
<dbReference type="AlphaFoldDB" id="A0A2M8L3W4"/>
<accession>A0A2M8L3W4</accession>
<comment type="caution">
    <text evidence="3">The sequence shown here is derived from an EMBL/GenBank/DDBJ whole genome shotgun (WGS) entry which is preliminary data.</text>
</comment>
<keyword evidence="2" id="KW-0812">Transmembrane</keyword>
<proteinExistence type="predicted"/>
<evidence type="ECO:0000313" key="3">
    <source>
        <dbReference type="EMBL" id="PJE67615.1"/>
    </source>
</evidence>
<evidence type="ECO:0000256" key="2">
    <source>
        <dbReference type="SAM" id="Phobius"/>
    </source>
</evidence>
<organism evidence="3 4">
    <name type="scientific">Candidatus Shapirobacteria bacterium CG10_big_fil_rev_8_21_14_0_10_40_9</name>
    <dbReference type="NCBI Taxonomy" id="1974888"/>
    <lineage>
        <taxon>Bacteria</taxon>
        <taxon>Candidatus Shapironibacteriota</taxon>
    </lineage>
</organism>
<dbReference type="EMBL" id="PFEK01000027">
    <property type="protein sequence ID" value="PJE67615.1"/>
    <property type="molecule type" value="Genomic_DNA"/>
</dbReference>